<dbReference type="KEGG" id="sdyn:Mal52_09250"/>
<evidence type="ECO:0008006" key="3">
    <source>
        <dbReference type="Google" id="ProtNLM"/>
    </source>
</evidence>
<name>A0A517ZIZ8_9PLAN</name>
<keyword evidence="2" id="KW-1185">Reference proteome</keyword>
<protein>
    <recommendedName>
        <fullName evidence="3">Nickel uptake substrate-specific transmembrane region</fullName>
    </recommendedName>
</protein>
<sequence length="531" mass="59014">MLKMLSNSFLVFTVVVNPVAVDALGQVEAPVASPPSIGTDEKKATPKRDAVVAPLEKIDQATFKFTLVDEDNQPIAGVVVTPHGMFNEESRIHSRWKPELHGKIVPATTNDNGVAELIVPKYLEEDVEADFVKCSFDHPEFITSTQNPRMLGETLLILGRSHSKKVLLRGATGKFTAHLVPNQQPVNNFQVMTSSRIIQNPRSFITLPTIRPFDLQWEKADGGTLTSKRFPPETTFLRAVHFAEKGSIYFSDVIEIDVELNTDFSENLLLRPATRLKGALDESVPRPIRNGVVFADVPPILPGETRPPSDSEMLNWHDSTEIAADGTFTFENLPPSPEVRLLAICDGYISANPAINGRPISQGTAEGWVRRPRSHVLDQETPVEIDMEQTGRCVVQVTDEQNNPIVAAKVTSNLIFNWTAENLQIIPAFANVDSKNEINIDYKENSTIRRKQGWKWAERFGFAAKTDKQGIAILPNLPEGDLRIGIWHDDYILTETHLPIAADIAPGETTKLLRRMKIGSKKDQPNTSSDR</sequence>
<reference evidence="1 2" key="1">
    <citation type="submission" date="2019-02" db="EMBL/GenBank/DDBJ databases">
        <title>Deep-cultivation of Planctomycetes and their phenomic and genomic characterization uncovers novel biology.</title>
        <authorList>
            <person name="Wiegand S."/>
            <person name="Jogler M."/>
            <person name="Boedeker C."/>
            <person name="Pinto D."/>
            <person name="Vollmers J."/>
            <person name="Rivas-Marin E."/>
            <person name="Kohn T."/>
            <person name="Peeters S.H."/>
            <person name="Heuer A."/>
            <person name="Rast P."/>
            <person name="Oberbeckmann S."/>
            <person name="Bunk B."/>
            <person name="Jeske O."/>
            <person name="Meyerdierks A."/>
            <person name="Storesund J.E."/>
            <person name="Kallscheuer N."/>
            <person name="Luecker S."/>
            <person name="Lage O.M."/>
            <person name="Pohl T."/>
            <person name="Merkel B.J."/>
            <person name="Hornburger P."/>
            <person name="Mueller R.-W."/>
            <person name="Bruemmer F."/>
            <person name="Labrenz M."/>
            <person name="Spormann A.M."/>
            <person name="Op den Camp H."/>
            <person name="Overmann J."/>
            <person name="Amann R."/>
            <person name="Jetten M.S.M."/>
            <person name="Mascher T."/>
            <person name="Medema M.H."/>
            <person name="Devos D.P."/>
            <person name="Kaster A.-K."/>
            <person name="Ovreas L."/>
            <person name="Rohde M."/>
            <person name="Galperin M.Y."/>
            <person name="Jogler C."/>
        </authorList>
    </citation>
    <scope>NUCLEOTIDE SEQUENCE [LARGE SCALE GENOMIC DNA]</scope>
    <source>
        <strain evidence="1 2">Mal52</strain>
    </source>
</reference>
<dbReference type="EMBL" id="CP036276">
    <property type="protein sequence ID" value="QDU42464.1"/>
    <property type="molecule type" value="Genomic_DNA"/>
</dbReference>
<accession>A0A517ZIZ8</accession>
<evidence type="ECO:0000313" key="1">
    <source>
        <dbReference type="EMBL" id="QDU42464.1"/>
    </source>
</evidence>
<dbReference type="Proteomes" id="UP000319383">
    <property type="component" value="Chromosome"/>
</dbReference>
<evidence type="ECO:0000313" key="2">
    <source>
        <dbReference type="Proteomes" id="UP000319383"/>
    </source>
</evidence>
<gene>
    <name evidence="1" type="ORF">Mal52_09250</name>
</gene>
<dbReference type="RefSeq" id="WP_145374513.1">
    <property type="nucleotide sequence ID" value="NZ_CP036276.1"/>
</dbReference>
<proteinExistence type="predicted"/>
<dbReference type="AlphaFoldDB" id="A0A517ZIZ8"/>
<organism evidence="1 2">
    <name type="scientific">Symmachiella dynata</name>
    <dbReference type="NCBI Taxonomy" id="2527995"/>
    <lineage>
        <taxon>Bacteria</taxon>
        <taxon>Pseudomonadati</taxon>
        <taxon>Planctomycetota</taxon>
        <taxon>Planctomycetia</taxon>
        <taxon>Planctomycetales</taxon>
        <taxon>Planctomycetaceae</taxon>
        <taxon>Symmachiella</taxon>
    </lineage>
</organism>